<dbReference type="InterPro" id="IPR000014">
    <property type="entry name" value="PAS"/>
</dbReference>
<evidence type="ECO:0000259" key="10">
    <source>
        <dbReference type="PROSITE" id="PS50113"/>
    </source>
</evidence>
<feature type="region of interest" description="Disordered" evidence="7">
    <location>
        <begin position="624"/>
        <end position="656"/>
    </location>
</feature>
<dbReference type="GO" id="GO:0007165">
    <property type="term" value="P:signal transduction"/>
    <property type="evidence" value="ECO:0007669"/>
    <property type="project" value="UniProtKB-KW"/>
</dbReference>
<evidence type="ECO:0000313" key="12">
    <source>
        <dbReference type="EMBL" id="OZY86191.1"/>
    </source>
</evidence>
<evidence type="ECO:0000313" key="13">
    <source>
        <dbReference type="Proteomes" id="UP000216101"/>
    </source>
</evidence>
<dbReference type="InterPro" id="IPR004089">
    <property type="entry name" value="MCPsignal_dom"/>
</dbReference>
<dbReference type="PANTHER" id="PTHR43531:SF14">
    <property type="entry name" value="METHYL-ACCEPTING CHEMOTAXIS PROTEIN I-RELATED"/>
    <property type="match status" value="1"/>
</dbReference>
<dbReference type="Gene3D" id="1.10.287.950">
    <property type="entry name" value="Methyl-accepting chemotaxis protein"/>
    <property type="match status" value="1"/>
</dbReference>
<dbReference type="GO" id="GO:0005886">
    <property type="term" value="C:plasma membrane"/>
    <property type="evidence" value="ECO:0007669"/>
    <property type="project" value="TreeGrafter"/>
</dbReference>
<sequence length="656" mass="70913">MNFLEMFAGDKNLVKVDSHELENVRGQLAAINRVQAVIEFSLDGTVLNANDNFLRLTGYNLDEVKGRHHSMFVEPDYRTSDAYRKFWEALARGDFEAGQYKRIGKGGKEVWIQASYNPILGQDGRPLKVVKYATDVTADMAVKLKADHELMRILGALETTTTNVMIADTDRKIIYMNKSVERMLRVAEADIKLVLPHFAVDKIVGSTMDIFHKNPMHQMKLLENLTTTYTSNIVVGKRSFRLVANPIFAKDGSRLGSVVEWLDRTEEVGVESEVNQLVEAAAEGNFSERIKIDGKSGFFLKLAEGLNSLVTTADKGLKDVARVLGAIAKGDLTETIDADYAGTFGDLKNYCNETTSSLTSMLGEIRMAADTIFTASSEIAQGNADLSSRTEQQAANLEETASSMEELTSTVKLNADNAKQANVLAEQASAVATDGGALIQQVVTTMNAINESARKISDIIGVIDGIAFQTNILALNAAVEAARAGDQGRGFAVVASEVRTLAQRSANAAKDIKALISDSVQKIDSGNQLVGKSGDTMKEIVNAIKRVNDIMAEIAAASAEQSTGIEEVSTAVSQMDEMTQQNAALVEEAAAAAESLQSQADQLSQSVAQFHLATDAFAQPVAAKRLANPRAKTSKPAAAKKLTPPKASQDDEWEEF</sequence>
<evidence type="ECO:0008006" key="14">
    <source>
        <dbReference type="Google" id="ProtNLM"/>
    </source>
</evidence>
<feature type="coiled-coil region" evidence="6">
    <location>
        <begin position="575"/>
        <end position="606"/>
    </location>
</feature>
<dbReference type="CDD" id="cd11386">
    <property type="entry name" value="MCP_signal"/>
    <property type="match status" value="1"/>
</dbReference>
<dbReference type="CDD" id="cd00130">
    <property type="entry name" value="PAS"/>
    <property type="match status" value="1"/>
</dbReference>
<dbReference type="SMART" id="SM00283">
    <property type="entry name" value="MA"/>
    <property type="match status" value="1"/>
</dbReference>
<keyword evidence="3 5" id="KW-0807">Transducer</keyword>
<evidence type="ECO:0000256" key="7">
    <source>
        <dbReference type="SAM" id="MobiDB-lite"/>
    </source>
</evidence>
<dbReference type="InterPro" id="IPR004090">
    <property type="entry name" value="Chemotax_Me-accpt_rcpt"/>
</dbReference>
<proteinExistence type="inferred from homology"/>
<dbReference type="NCBIfam" id="TIGR00229">
    <property type="entry name" value="sensory_box"/>
    <property type="match status" value="1"/>
</dbReference>
<feature type="compositionally biased region" description="Low complexity" evidence="7">
    <location>
        <begin position="634"/>
        <end position="647"/>
    </location>
</feature>
<dbReference type="FunFam" id="3.30.450.20:FF:000075">
    <property type="entry name" value="Methyl-accepting chemotaxis protein"/>
    <property type="match status" value="1"/>
</dbReference>
<comment type="subcellular location">
    <subcellularLocation>
        <location evidence="1">Membrane</location>
    </subcellularLocation>
</comment>
<dbReference type="PROSITE" id="PS50113">
    <property type="entry name" value="PAC"/>
    <property type="match status" value="1"/>
</dbReference>
<keyword evidence="2" id="KW-0488">Methylation</keyword>
<keyword evidence="6" id="KW-0175">Coiled coil</keyword>
<dbReference type="SUPFAM" id="SSF58104">
    <property type="entry name" value="Methyl-accepting chemotaxis protein (MCP) signaling domain"/>
    <property type="match status" value="1"/>
</dbReference>
<evidence type="ECO:0000259" key="8">
    <source>
        <dbReference type="PROSITE" id="PS50111"/>
    </source>
</evidence>
<keyword evidence="13" id="KW-1185">Reference proteome</keyword>
<dbReference type="Pfam" id="PF13188">
    <property type="entry name" value="PAS_8"/>
    <property type="match status" value="1"/>
</dbReference>
<evidence type="ECO:0000259" key="9">
    <source>
        <dbReference type="PROSITE" id="PS50112"/>
    </source>
</evidence>
<dbReference type="InterPro" id="IPR003660">
    <property type="entry name" value="HAMP_dom"/>
</dbReference>
<dbReference type="InterPro" id="IPR051310">
    <property type="entry name" value="MCP_chemotaxis"/>
</dbReference>
<feature type="domain" description="HAMP" evidence="11">
    <location>
        <begin position="311"/>
        <end position="363"/>
    </location>
</feature>
<evidence type="ECO:0000256" key="2">
    <source>
        <dbReference type="ARBA" id="ARBA00022481"/>
    </source>
</evidence>
<evidence type="ECO:0000256" key="1">
    <source>
        <dbReference type="ARBA" id="ARBA00004370"/>
    </source>
</evidence>
<dbReference type="InterPro" id="IPR013655">
    <property type="entry name" value="PAS_fold_3"/>
</dbReference>
<dbReference type="STRING" id="1209072.GCA_000766945_02293"/>
<dbReference type="Pfam" id="PF00015">
    <property type="entry name" value="MCPsignal"/>
    <property type="match status" value="1"/>
</dbReference>
<evidence type="ECO:0000256" key="6">
    <source>
        <dbReference type="SAM" id="Coils"/>
    </source>
</evidence>
<dbReference type="RefSeq" id="WP_094983923.1">
    <property type="nucleotide sequence ID" value="NZ_NHNI01000001.1"/>
</dbReference>
<dbReference type="AlphaFoldDB" id="A0A266QA07"/>
<protein>
    <recommendedName>
        <fullName evidence="14">Chemotaxis protein</fullName>
    </recommendedName>
</protein>
<comment type="caution">
    <text evidence="12">The sequence shown here is derived from an EMBL/GenBank/DDBJ whole genome shotgun (WGS) entry which is preliminary data.</text>
</comment>
<dbReference type="Gene3D" id="3.30.450.20">
    <property type="entry name" value="PAS domain"/>
    <property type="match status" value="2"/>
</dbReference>
<feature type="domain" description="PAC" evidence="10">
    <location>
        <begin position="96"/>
        <end position="148"/>
    </location>
</feature>
<name>A0A266QA07_9GAMM</name>
<dbReference type="PROSITE" id="PS50111">
    <property type="entry name" value="CHEMOTAXIS_TRANSDUC_2"/>
    <property type="match status" value="1"/>
</dbReference>
<dbReference type="Pfam" id="PF08447">
    <property type="entry name" value="PAS_3"/>
    <property type="match status" value="1"/>
</dbReference>
<evidence type="ECO:0000259" key="11">
    <source>
        <dbReference type="PROSITE" id="PS50885"/>
    </source>
</evidence>
<gene>
    <name evidence="12" type="ORF">CBP51_03940</name>
</gene>
<dbReference type="InterPro" id="IPR035965">
    <property type="entry name" value="PAS-like_dom_sf"/>
</dbReference>
<dbReference type="SUPFAM" id="SSF55785">
    <property type="entry name" value="PYP-like sensor domain (PAS domain)"/>
    <property type="match status" value="1"/>
</dbReference>
<evidence type="ECO:0000256" key="4">
    <source>
        <dbReference type="ARBA" id="ARBA00029447"/>
    </source>
</evidence>
<dbReference type="EMBL" id="NHNI01000001">
    <property type="protein sequence ID" value="OZY86191.1"/>
    <property type="molecule type" value="Genomic_DNA"/>
</dbReference>
<comment type="similarity">
    <text evidence="4">Belongs to the methyl-accepting chemotaxis (MCP) protein family.</text>
</comment>
<dbReference type="PROSITE" id="PS50112">
    <property type="entry name" value="PAS"/>
    <property type="match status" value="1"/>
</dbReference>
<dbReference type="PRINTS" id="PR00260">
    <property type="entry name" value="CHEMTRNSDUCR"/>
</dbReference>
<accession>A0A266QA07</accession>
<feature type="domain" description="Methyl-accepting transducer" evidence="8">
    <location>
        <begin position="368"/>
        <end position="597"/>
    </location>
</feature>
<evidence type="ECO:0000256" key="3">
    <source>
        <dbReference type="ARBA" id="ARBA00023224"/>
    </source>
</evidence>
<reference evidence="13" key="1">
    <citation type="submission" date="2017-05" db="EMBL/GenBank/DDBJ databases">
        <authorList>
            <person name="Barney B.M."/>
        </authorList>
    </citation>
    <scope>NUCLEOTIDE SEQUENCE [LARGE SCALE GENOMIC DNA]</scope>
    <source>
        <strain evidence="13">PSBB022</strain>
    </source>
</reference>
<dbReference type="GO" id="GO:0006935">
    <property type="term" value="P:chemotaxis"/>
    <property type="evidence" value="ECO:0007669"/>
    <property type="project" value="InterPro"/>
</dbReference>
<evidence type="ECO:0000256" key="5">
    <source>
        <dbReference type="PROSITE-ProRule" id="PRU00284"/>
    </source>
</evidence>
<dbReference type="Proteomes" id="UP000216101">
    <property type="component" value="Unassembled WGS sequence"/>
</dbReference>
<dbReference type="FunFam" id="1.10.287.950:FF:000001">
    <property type="entry name" value="Methyl-accepting chemotaxis sensory transducer"/>
    <property type="match status" value="1"/>
</dbReference>
<dbReference type="PANTHER" id="PTHR43531">
    <property type="entry name" value="PROTEIN ICFG"/>
    <property type="match status" value="1"/>
</dbReference>
<organism evidence="12 13">
    <name type="scientific">Cellvibrio mixtus</name>
    <dbReference type="NCBI Taxonomy" id="39650"/>
    <lineage>
        <taxon>Bacteria</taxon>
        <taxon>Pseudomonadati</taxon>
        <taxon>Pseudomonadota</taxon>
        <taxon>Gammaproteobacteria</taxon>
        <taxon>Cellvibrionales</taxon>
        <taxon>Cellvibrionaceae</taxon>
        <taxon>Cellvibrio</taxon>
    </lineage>
</organism>
<dbReference type="PROSITE" id="PS50885">
    <property type="entry name" value="HAMP"/>
    <property type="match status" value="1"/>
</dbReference>
<dbReference type="InterPro" id="IPR000700">
    <property type="entry name" value="PAS-assoc_C"/>
</dbReference>
<dbReference type="Pfam" id="PF18947">
    <property type="entry name" value="HAMP_2"/>
    <property type="match status" value="1"/>
</dbReference>
<dbReference type="GO" id="GO:0004888">
    <property type="term" value="F:transmembrane signaling receptor activity"/>
    <property type="evidence" value="ECO:0007669"/>
    <property type="project" value="InterPro"/>
</dbReference>
<feature type="domain" description="PAS" evidence="9">
    <location>
        <begin position="37"/>
        <end position="76"/>
    </location>
</feature>